<dbReference type="OrthoDB" id="2423701at2759"/>
<sequence length="415" mass="47806">MANYDKWNRILRELEEDEEEAVQEQKPAESEKTHRISNKPHQLREDIQEASKEIHRLEQDLSEYDNLSSLLGDLPKKLEHEIMVPLGQQAFVPGKIVHSNEIIAHIGGDHYVKKSAVETQDMIARRQKNITKRIECQKEWLKSVHDKLNDVDNVLNLKKIYEDENIQEIKESEDDSNRWLQSSDATPEDFEEYFEIENEEARKAQTNDCWSWEEAMQRIEELEKDEDDEGKQDYFVDPKAVKAENFKQQGNVAFASANYQTAMEKYSKAIALQPSSHTLNGNRSAAYFHLRRFDLALEDADKAIALDAKWAKGYFRRGQALGELGRYEDAAIAFEKASALKPSDKTSATQATLMRSKLQQQLDLEKNMVQSKSFSGRVLERQTAHASAASEPQVVEQPPKRVSRFKAMRQGQTFN</sequence>
<dbReference type="PANTHER" id="PTHR22904">
    <property type="entry name" value="TPR REPEAT CONTAINING PROTEIN"/>
    <property type="match status" value="1"/>
</dbReference>
<keyword evidence="1" id="KW-0677">Repeat</keyword>
<dbReference type="InterPro" id="IPR011990">
    <property type="entry name" value="TPR-like_helical_dom_sf"/>
</dbReference>
<dbReference type="AlphaFoldDB" id="A0A1V9ZZB4"/>
<feature type="region of interest" description="Disordered" evidence="4">
    <location>
        <begin position="16"/>
        <end position="44"/>
    </location>
</feature>
<protein>
    <submittedName>
        <fullName evidence="5">Uncharacterized protein</fullName>
    </submittedName>
</protein>
<comment type="caution">
    <text evidence="5">The sequence shown here is derived from an EMBL/GenBank/DDBJ whole genome shotgun (WGS) entry which is preliminary data.</text>
</comment>
<dbReference type="Gene3D" id="1.25.40.10">
    <property type="entry name" value="Tetratricopeptide repeat domain"/>
    <property type="match status" value="1"/>
</dbReference>
<feature type="repeat" description="TPR" evidence="3">
    <location>
        <begin position="311"/>
        <end position="344"/>
    </location>
</feature>
<dbReference type="STRING" id="74557.A0A1V9ZZB4"/>
<proteinExistence type="predicted"/>
<gene>
    <name evidence="5" type="ORF">THRCLA_04340</name>
</gene>
<name>A0A1V9ZZB4_9STRA</name>
<dbReference type="NCBIfam" id="TIGR00293">
    <property type="entry name" value="prefoldin subunit alpha"/>
    <property type="match status" value="1"/>
</dbReference>
<dbReference type="PROSITE" id="PS50005">
    <property type="entry name" value="TPR"/>
    <property type="match status" value="2"/>
</dbReference>
<dbReference type="SUPFAM" id="SSF46579">
    <property type="entry name" value="Prefoldin"/>
    <property type="match status" value="1"/>
</dbReference>
<evidence type="ECO:0000313" key="6">
    <source>
        <dbReference type="Proteomes" id="UP000243217"/>
    </source>
</evidence>
<dbReference type="Proteomes" id="UP000243217">
    <property type="component" value="Unassembled WGS sequence"/>
</dbReference>
<dbReference type="Pfam" id="PF07719">
    <property type="entry name" value="TPR_2"/>
    <property type="match status" value="1"/>
</dbReference>
<dbReference type="CDD" id="cd23159">
    <property type="entry name" value="Prefoldin_URI1"/>
    <property type="match status" value="1"/>
</dbReference>
<feature type="region of interest" description="Disordered" evidence="4">
    <location>
        <begin position="375"/>
        <end position="415"/>
    </location>
</feature>
<accession>A0A1V9ZZB4</accession>
<dbReference type="InterPro" id="IPR019734">
    <property type="entry name" value="TPR_rpt"/>
</dbReference>
<organism evidence="5 6">
    <name type="scientific">Thraustotheca clavata</name>
    <dbReference type="NCBI Taxonomy" id="74557"/>
    <lineage>
        <taxon>Eukaryota</taxon>
        <taxon>Sar</taxon>
        <taxon>Stramenopiles</taxon>
        <taxon>Oomycota</taxon>
        <taxon>Saprolegniomycetes</taxon>
        <taxon>Saprolegniales</taxon>
        <taxon>Achlyaceae</taxon>
        <taxon>Thraustotheca</taxon>
    </lineage>
</organism>
<evidence type="ECO:0000256" key="2">
    <source>
        <dbReference type="ARBA" id="ARBA00022803"/>
    </source>
</evidence>
<keyword evidence="6" id="KW-1185">Reference proteome</keyword>
<dbReference type="InterPro" id="IPR009053">
    <property type="entry name" value="Prefoldin"/>
</dbReference>
<dbReference type="Gene3D" id="1.10.287.370">
    <property type="match status" value="1"/>
</dbReference>
<dbReference type="Pfam" id="PF02996">
    <property type="entry name" value="Prefoldin"/>
    <property type="match status" value="1"/>
</dbReference>
<reference evidence="5 6" key="1">
    <citation type="journal article" date="2014" name="Genome Biol. Evol.">
        <title>The secreted proteins of Achlya hypogyna and Thraustotheca clavata identify the ancestral oomycete secretome and reveal gene acquisitions by horizontal gene transfer.</title>
        <authorList>
            <person name="Misner I."/>
            <person name="Blouin N."/>
            <person name="Leonard G."/>
            <person name="Richards T.A."/>
            <person name="Lane C.E."/>
        </authorList>
    </citation>
    <scope>NUCLEOTIDE SEQUENCE [LARGE SCALE GENOMIC DNA]</scope>
    <source>
        <strain evidence="5 6">ATCC 34112</strain>
    </source>
</reference>
<evidence type="ECO:0000256" key="3">
    <source>
        <dbReference type="PROSITE-ProRule" id="PRU00339"/>
    </source>
</evidence>
<dbReference type="PANTHER" id="PTHR22904:SF523">
    <property type="entry name" value="STRESS-INDUCED-PHOSPHOPROTEIN 1"/>
    <property type="match status" value="1"/>
</dbReference>
<evidence type="ECO:0000256" key="1">
    <source>
        <dbReference type="ARBA" id="ARBA00022737"/>
    </source>
</evidence>
<dbReference type="SMART" id="SM00028">
    <property type="entry name" value="TPR"/>
    <property type="match status" value="3"/>
</dbReference>
<dbReference type="InterPro" id="IPR004127">
    <property type="entry name" value="Prefoldin_subunit_alpha"/>
</dbReference>
<feature type="repeat" description="TPR" evidence="3">
    <location>
        <begin position="243"/>
        <end position="276"/>
    </location>
</feature>
<dbReference type="SUPFAM" id="SSF48452">
    <property type="entry name" value="TPR-like"/>
    <property type="match status" value="1"/>
</dbReference>
<dbReference type="InterPro" id="IPR013105">
    <property type="entry name" value="TPR_2"/>
</dbReference>
<evidence type="ECO:0000313" key="5">
    <source>
        <dbReference type="EMBL" id="OQS03365.1"/>
    </source>
</evidence>
<keyword evidence="2 3" id="KW-0802">TPR repeat</keyword>
<dbReference type="GO" id="GO:0051879">
    <property type="term" value="F:Hsp90 protein binding"/>
    <property type="evidence" value="ECO:0007669"/>
    <property type="project" value="TreeGrafter"/>
</dbReference>
<evidence type="ECO:0000256" key="4">
    <source>
        <dbReference type="SAM" id="MobiDB-lite"/>
    </source>
</evidence>
<dbReference type="EMBL" id="JNBS01000924">
    <property type="protein sequence ID" value="OQS03365.1"/>
    <property type="molecule type" value="Genomic_DNA"/>
</dbReference>